<organism evidence="19 20">
    <name type="scientific">Hydrogenophaga laconesensis</name>
    <dbReference type="NCBI Taxonomy" id="1805971"/>
    <lineage>
        <taxon>Bacteria</taxon>
        <taxon>Pseudomonadati</taxon>
        <taxon>Pseudomonadota</taxon>
        <taxon>Betaproteobacteria</taxon>
        <taxon>Burkholderiales</taxon>
        <taxon>Comamonadaceae</taxon>
        <taxon>Hydrogenophaga</taxon>
    </lineage>
</organism>
<dbReference type="InterPro" id="IPR012910">
    <property type="entry name" value="Plug_dom"/>
</dbReference>
<dbReference type="Gene3D" id="2.40.170.20">
    <property type="entry name" value="TonB-dependent receptor, beta-barrel domain"/>
    <property type="match status" value="1"/>
</dbReference>
<keyword evidence="5" id="KW-0410">Iron transport</keyword>
<evidence type="ECO:0000256" key="14">
    <source>
        <dbReference type="PROSITE-ProRule" id="PRU01360"/>
    </source>
</evidence>
<dbReference type="Pfam" id="PF07715">
    <property type="entry name" value="Plug"/>
    <property type="match status" value="1"/>
</dbReference>
<sequence>MPARESLRRHGQHRMLAMPLRNLSWCAIASLTSAAASAQADTLETVEALDTVTITGTRERAYRAVVAPTANKSDTVVKETPFSIQTVTRELIEDRGVTSFGEAVRTVPGVTPQVGWGGSNDRFRLRGFATSANLKNGFRRSVFAPVDELVNIEQIEVLKGPASALYGRFEPGGVVHLVTKKPQDVARNSLDLTLGSHDFLRATFDSTGPLSETLSYRLTGSWQDNQSFRDFVEAQTQFVSPVFRWRPSPHTSLTAELEIGRKRGSFDRGFGNSPLFLQVPIHYNYAEADASLKNDSMIGSLTLDHRLDSGWDLRAGLQTSSARTDALWYPYGFSPISGAATADPQVNRRKQRSIDKQTDTTVMAELSRRIETGPVRHRVLFGVDANRDGWDFTADANVGPLGFPTNLPISLYNPVHGVTTAGTLVPYDASSYRSHSVGLYAQDELQLNPHWRLLLGLRQDRSRTSARAAYLPTPDTVTRTDDALSPRVGVTWTPSDSVSLYGSWSRSFLTEPFSGMRRDGSLPEPSRGEQMEVGTKLSLLDGRLEPTLAVFDIRRRNGVVSDPTDFDYVIQVGEQRSRGWELDIPFSVTPQWRLLASYTELKTEISKDSDPTLVGKLLANAPRRSASLWSTYDFSGRAAGLSAGIGAIYVGARQANTANSFQLPSYVRWDANAAYRFGAGQRYRLQLTVQNLGNKRYHDSGGAFVPTYPGAPRTVLAAFGMNL</sequence>
<dbReference type="InterPro" id="IPR037066">
    <property type="entry name" value="Plug_dom_sf"/>
</dbReference>
<dbReference type="Gene3D" id="2.170.130.10">
    <property type="entry name" value="TonB-dependent receptor, plug domain"/>
    <property type="match status" value="1"/>
</dbReference>
<evidence type="ECO:0000256" key="11">
    <source>
        <dbReference type="ARBA" id="ARBA00023136"/>
    </source>
</evidence>
<dbReference type="InterPro" id="IPR036942">
    <property type="entry name" value="Beta-barrel_TonB_sf"/>
</dbReference>
<evidence type="ECO:0000256" key="8">
    <source>
        <dbReference type="ARBA" id="ARBA00023004"/>
    </source>
</evidence>
<keyword evidence="3 14" id="KW-0813">Transport</keyword>
<dbReference type="InterPro" id="IPR010105">
    <property type="entry name" value="TonB_sidphr_rcpt"/>
</dbReference>
<comment type="similarity">
    <text evidence="2 14 15">Belongs to the TonB-dependent receptor family.</text>
</comment>
<keyword evidence="6 14" id="KW-0812">Transmembrane</keyword>
<feature type="domain" description="TonB-dependent receptor-like beta-barrel" evidence="17">
    <location>
        <begin position="245"/>
        <end position="692"/>
    </location>
</feature>
<comment type="caution">
    <text evidence="19">The sequence shown here is derived from an EMBL/GenBank/DDBJ whole genome shotgun (WGS) entry which is preliminary data.</text>
</comment>
<keyword evidence="7 16" id="KW-0732">Signal</keyword>
<keyword evidence="11 14" id="KW-0472">Membrane</keyword>
<keyword evidence="13 14" id="KW-0998">Cell outer membrane</keyword>
<reference evidence="19 20" key="1">
    <citation type="submission" date="2023-07" db="EMBL/GenBank/DDBJ databases">
        <title>Sorghum-associated microbial communities from plants grown in Nebraska, USA.</title>
        <authorList>
            <person name="Schachtman D."/>
        </authorList>
    </citation>
    <scope>NUCLEOTIDE SEQUENCE [LARGE SCALE GENOMIC DNA]</scope>
    <source>
        <strain evidence="19 20">BE240</strain>
    </source>
</reference>
<dbReference type="Pfam" id="PF00593">
    <property type="entry name" value="TonB_dep_Rec_b-barrel"/>
    <property type="match status" value="1"/>
</dbReference>
<dbReference type="EMBL" id="JAVDWE010000003">
    <property type="protein sequence ID" value="MDR7093799.1"/>
    <property type="molecule type" value="Genomic_DNA"/>
</dbReference>
<keyword evidence="12 19" id="KW-0675">Receptor</keyword>
<evidence type="ECO:0000256" key="1">
    <source>
        <dbReference type="ARBA" id="ARBA00004571"/>
    </source>
</evidence>
<dbReference type="InterPro" id="IPR039426">
    <property type="entry name" value="TonB-dep_rcpt-like"/>
</dbReference>
<keyword evidence="9" id="KW-0406">Ion transport</keyword>
<evidence type="ECO:0000256" key="16">
    <source>
        <dbReference type="SAM" id="SignalP"/>
    </source>
</evidence>
<keyword evidence="10 15" id="KW-0798">TonB box</keyword>
<dbReference type="NCBIfam" id="TIGR01783">
    <property type="entry name" value="TonB-siderophor"/>
    <property type="match status" value="1"/>
</dbReference>
<evidence type="ECO:0000256" key="5">
    <source>
        <dbReference type="ARBA" id="ARBA00022496"/>
    </source>
</evidence>
<feature type="signal peptide" evidence="16">
    <location>
        <begin position="1"/>
        <end position="38"/>
    </location>
</feature>
<dbReference type="PROSITE" id="PS52016">
    <property type="entry name" value="TONB_DEPENDENT_REC_3"/>
    <property type="match status" value="1"/>
</dbReference>
<evidence type="ECO:0000259" key="17">
    <source>
        <dbReference type="Pfam" id="PF00593"/>
    </source>
</evidence>
<evidence type="ECO:0000256" key="10">
    <source>
        <dbReference type="ARBA" id="ARBA00023077"/>
    </source>
</evidence>
<accession>A0ABU1V8K9</accession>
<dbReference type="CDD" id="cd01347">
    <property type="entry name" value="ligand_gated_channel"/>
    <property type="match status" value="1"/>
</dbReference>
<comment type="subcellular location">
    <subcellularLocation>
        <location evidence="1 14">Cell outer membrane</location>
        <topology evidence="1 14">Multi-pass membrane protein</topology>
    </subcellularLocation>
</comment>
<evidence type="ECO:0000256" key="12">
    <source>
        <dbReference type="ARBA" id="ARBA00023170"/>
    </source>
</evidence>
<evidence type="ECO:0000256" key="3">
    <source>
        <dbReference type="ARBA" id="ARBA00022448"/>
    </source>
</evidence>
<evidence type="ECO:0000256" key="15">
    <source>
        <dbReference type="RuleBase" id="RU003357"/>
    </source>
</evidence>
<evidence type="ECO:0000256" key="7">
    <source>
        <dbReference type="ARBA" id="ARBA00022729"/>
    </source>
</evidence>
<dbReference type="RefSeq" id="WP_204732333.1">
    <property type="nucleotide sequence ID" value="NZ_JAVDWE010000003.1"/>
</dbReference>
<gene>
    <name evidence="19" type="ORF">J2X09_001531</name>
</gene>
<dbReference type="Proteomes" id="UP001265550">
    <property type="component" value="Unassembled WGS sequence"/>
</dbReference>
<dbReference type="PANTHER" id="PTHR32552:SF68">
    <property type="entry name" value="FERRICHROME OUTER MEMBRANE TRANSPORTER_PHAGE RECEPTOR"/>
    <property type="match status" value="1"/>
</dbReference>
<name>A0ABU1V8K9_9BURK</name>
<evidence type="ECO:0000313" key="19">
    <source>
        <dbReference type="EMBL" id="MDR7093799.1"/>
    </source>
</evidence>
<evidence type="ECO:0000313" key="20">
    <source>
        <dbReference type="Proteomes" id="UP001265550"/>
    </source>
</evidence>
<keyword evidence="20" id="KW-1185">Reference proteome</keyword>
<feature type="chain" id="PRO_5045332190" evidence="16">
    <location>
        <begin position="39"/>
        <end position="723"/>
    </location>
</feature>
<dbReference type="SUPFAM" id="SSF56935">
    <property type="entry name" value="Porins"/>
    <property type="match status" value="1"/>
</dbReference>
<proteinExistence type="inferred from homology"/>
<evidence type="ECO:0000256" key="2">
    <source>
        <dbReference type="ARBA" id="ARBA00009810"/>
    </source>
</evidence>
<keyword evidence="8" id="KW-0408">Iron</keyword>
<evidence type="ECO:0000256" key="6">
    <source>
        <dbReference type="ARBA" id="ARBA00022692"/>
    </source>
</evidence>
<evidence type="ECO:0000256" key="9">
    <source>
        <dbReference type="ARBA" id="ARBA00023065"/>
    </source>
</evidence>
<evidence type="ECO:0000259" key="18">
    <source>
        <dbReference type="Pfam" id="PF07715"/>
    </source>
</evidence>
<dbReference type="InterPro" id="IPR000531">
    <property type="entry name" value="Beta-barrel_TonB"/>
</dbReference>
<dbReference type="PANTHER" id="PTHR32552">
    <property type="entry name" value="FERRICHROME IRON RECEPTOR-RELATED"/>
    <property type="match status" value="1"/>
</dbReference>
<evidence type="ECO:0000256" key="4">
    <source>
        <dbReference type="ARBA" id="ARBA00022452"/>
    </source>
</evidence>
<feature type="domain" description="TonB-dependent receptor plug" evidence="18">
    <location>
        <begin position="77"/>
        <end position="174"/>
    </location>
</feature>
<protein>
    <submittedName>
        <fullName evidence="19">Iron complex outermembrane receptor protein</fullName>
    </submittedName>
</protein>
<evidence type="ECO:0000256" key="13">
    <source>
        <dbReference type="ARBA" id="ARBA00023237"/>
    </source>
</evidence>
<keyword evidence="4 14" id="KW-1134">Transmembrane beta strand</keyword>